<dbReference type="Gene3D" id="2.40.170.20">
    <property type="entry name" value="TonB-dependent receptor, beta-barrel domain"/>
    <property type="match status" value="1"/>
</dbReference>
<keyword evidence="10" id="KW-0675">Receptor</keyword>
<organism evidence="10 11">
    <name type="scientific">Kordia periserrulae</name>
    <dbReference type="NCBI Taxonomy" id="701523"/>
    <lineage>
        <taxon>Bacteria</taxon>
        <taxon>Pseudomonadati</taxon>
        <taxon>Bacteroidota</taxon>
        <taxon>Flavobacteriia</taxon>
        <taxon>Flavobacteriales</taxon>
        <taxon>Flavobacteriaceae</taxon>
        <taxon>Kordia</taxon>
    </lineage>
</organism>
<feature type="domain" description="TonB-dependent receptor plug" evidence="9">
    <location>
        <begin position="115"/>
        <end position="217"/>
    </location>
</feature>
<comment type="subcellular location">
    <subcellularLocation>
        <location evidence="1 7">Cell outer membrane</location>
        <topology evidence="1 7">Multi-pass membrane protein</topology>
    </subcellularLocation>
</comment>
<dbReference type="PROSITE" id="PS52016">
    <property type="entry name" value="TONB_DEPENDENT_REC_3"/>
    <property type="match status" value="1"/>
</dbReference>
<dbReference type="InterPro" id="IPR036942">
    <property type="entry name" value="Beta-barrel_TonB_sf"/>
</dbReference>
<keyword evidence="2 7" id="KW-0813">Transport</keyword>
<comment type="caution">
    <text evidence="10">The sequence shown here is derived from an EMBL/GenBank/DDBJ whole genome shotgun (WGS) entry which is preliminary data.</text>
</comment>
<keyword evidence="5 7" id="KW-0472">Membrane</keyword>
<comment type="similarity">
    <text evidence="7">Belongs to the TonB-dependent receptor family.</text>
</comment>
<evidence type="ECO:0000256" key="1">
    <source>
        <dbReference type="ARBA" id="ARBA00004571"/>
    </source>
</evidence>
<evidence type="ECO:0000256" key="6">
    <source>
        <dbReference type="ARBA" id="ARBA00023237"/>
    </source>
</evidence>
<proteinExistence type="inferred from homology"/>
<dbReference type="InterPro" id="IPR039426">
    <property type="entry name" value="TonB-dep_rcpt-like"/>
</dbReference>
<dbReference type="OrthoDB" id="1108759at2"/>
<evidence type="ECO:0000256" key="3">
    <source>
        <dbReference type="ARBA" id="ARBA00022452"/>
    </source>
</evidence>
<keyword evidence="4 7" id="KW-0812">Transmembrane</keyword>
<keyword evidence="8" id="KW-0732">Signal</keyword>
<sequence length="824" mass="94032">MKPTRCTLFVCFLLFASFLVAQTGTVRGVILDGNNQPIDAVNIKTSVGTGTQTNKNGFYKIVIPSDEKVTLTFTHIAHKTITVTVQLKNGEDYEFYPVMSTTAEQIGAVVIDSRKRKTVEGITTLSAETVRLIPGANPGVENLIMSLPGVSNNNELSTQYSVRGGNYDENLVYVNEIEVYRPFLIRSGQQEGLSFVNTDMVQNVDFSAGGFQAKFGDKLSSVLDITYRRPVSFGGRVNLSLLGGSASIETSSNDSKFSTISGIRFRDNSLLVNSRQTETNFRPRFTDFQTYLTYKFSDKFHLNFLGNISLNDYDYEPLTRQTNFGTLQDPIALLIFYQGREEDRYRTYFGALKANYFLNDDVTLKFIASTYHTTEQEHFDILAQYRLGEVNSNIGDENLGEVEFSEGIGSQLNHGRNDLDALIVNVEHKGTYEIENDENQIDWGIKYTHEDIRDRLIEWEVIDSAGFSIRPPFPEFSNNQPYEAFEGPLAPFQSIRARNNTQIDRVSGYVQWSKQSKLGKHELYTNVGVRAHSWTVNGDGIQSKTQAVVSPRAQIAIKPDWEQDMLFRLSGGFYHQPPFYRELRAFDGVVNPNVKAQQSIHVVLGNDYSFKLWKRPFKLTTEAYYKNLSNVNAYTLENVRIRYRADNNAEAFAYGLDMRLNGEFVPGTESWVSFGYLRTEENINNRGFIRRPTDQRMKFAVLFQDYMRKIPNLKLYLNLTYNTGLPGGSPSYADPYLFQSELPDYKRVDVGFSYVLVDKDKQFNKGHWLSSFKDASIGFEIFNVFDTFNTITNTWVRDVYTKRQFGIPNFLTGRVFNVKMNVRF</sequence>
<evidence type="ECO:0000256" key="8">
    <source>
        <dbReference type="SAM" id="SignalP"/>
    </source>
</evidence>
<evidence type="ECO:0000256" key="4">
    <source>
        <dbReference type="ARBA" id="ARBA00022692"/>
    </source>
</evidence>
<dbReference type="SUPFAM" id="SSF49464">
    <property type="entry name" value="Carboxypeptidase regulatory domain-like"/>
    <property type="match status" value="1"/>
</dbReference>
<keyword evidence="6 7" id="KW-0998">Cell outer membrane</keyword>
<evidence type="ECO:0000259" key="9">
    <source>
        <dbReference type="Pfam" id="PF07715"/>
    </source>
</evidence>
<dbReference type="Gene3D" id="2.170.130.10">
    <property type="entry name" value="TonB-dependent receptor, plug domain"/>
    <property type="match status" value="1"/>
</dbReference>
<dbReference type="RefSeq" id="WP_108113637.1">
    <property type="nucleotide sequence ID" value="NZ_QBKT01000002.1"/>
</dbReference>
<feature type="signal peptide" evidence="8">
    <location>
        <begin position="1"/>
        <end position="21"/>
    </location>
</feature>
<dbReference type="SUPFAM" id="SSF56935">
    <property type="entry name" value="Porins"/>
    <property type="match status" value="1"/>
</dbReference>
<dbReference type="Pfam" id="PF07715">
    <property type="entry name" value="Plug"/>
    <property type="match status" value="1"/>
</dbReference>
<dbReference type="EMBL" id="QBKT01000002">
    <property type="protein sequence ID" value="PTX62638.1"/>
    <property type="molecule type" value="Genomic_DNA"/>
</dbReference>
<gene>
    <name evidence="10" type="ORF">C8N46_10233</name>
</gene>
<dbReference type="Pfam" id="PF13715">
    <property type="entry name" value="CarbopepD_reg_2"/>
    <property type="match status" value="1"/>
</dbReference>
<reference evidence="10 11" key="1">
    <citation type="submission" date="2018-04" db="EMBL/GenBank/DDBJ databases">
        <title>Genomic Encyclopedia of Archaeal and Bacterial Type Strains, Phase II (KMG-II): from individual species to whole genera.</title>
        <authorList>
            <person name="Goeker M."/>
        </authorList>
    </citation>
    <scope>NUCLEOTIDE SEQUENCE [LARGE SCALE GENOMIC DNA]</scope>
    <source>
        <strain evidence="10 11">DSM 25731</strain>
    </source>
</reference>
<dbReference type="InterPro" id="IPR008969">
    <property type="entry name" value="CarboxyPept-like_regulatory"/>
</dbReference>
<name>A0A2T6C2X3_9FLAO</name>
<dbReference type="InterPro" id="IPR037066">
    <property type="entry name" value="Plug_dom_sf"/>
</dbReference>
<evidence type="ECO:0000313" key="10">
    <source>
        <dbReference type="EMBL" id="PTX62638.1"/>
    </source>
</evidence>
<evidence type="ECO:0000256" key="2">
    <source>
        <dbReference type="ARBA" id="ARBA00022448"/>
    </source>
</evidence>
<dbReference type="Proteomes" id="UP000244090">
    <property type="component" value="Unassembled WGS sequence"/>
</dbReference>
<evidence type="ECO:0000313" key="11">
    <source>
        <dbReference type="Proteomes" id="UP000244090"/>
    </source>
</evidence>
<evidence type="ECO:0000256" key="5">
    <source>
        <dbReference type="ARBA" id="ARBA00023136"/>
    </source>
</evidence>
<dbReference type="AlphaFoldDB" id="A0A2T6C2X3"/>
<evidence type="ECO:0000256" key="7">
    <source>
        <dbReference type="PROSITE-ProRule" id="PRU01360"/>
    </source>
</evidence>
<keyword evidence="3 7" id="KW-1134">Transmembrane beta strand</keyword>
<feature type="chain" id="PRO_5015773907" evidence="8">
    <location>
        <begin position="22"/>
        <end position="824"/>
    </location>
</feature>
<protein>
    <submittedName>
        <fullName evidence="10">TonB-dependent receptor-like protein</fullName>
    </submittedName>
</protein>
<keyword evidence="11" id="KW-1185">Reference proteome</keyword>
<accession>A0A2T6C2X3</accession>
<dbReference type="InterPro" id="IPR012910">
    <property type="entry name" value="Plug_dom"/>
</dbReference>
<dbReference type="GO" id="GO:0009279">
    <property type="term" value="C:cell outer membrane"/>
    <property type="evidence" value="ECO:0007669"/>
    <property type="project" value="UniProtKB-SubCell"/>
</dbReference>